<keyword evidence="12" id="KW-0539">Nucleus</keyword>
<comment type="cofactor">
    <cofactor evidence="3">
        <name>Fe(2+)</name>
        <dbReference type="ChEBI" id="CHEBI:29033"/>
    </cofactor>
</comment>
<dbReference type="SMART" id="SM01124">
    <property type="entry name" value="DBR1"/>
    <property type="match status" value="1"/>
</dbReference>
<evidence type="ECO:0000259" key="14">
    <source>
        <dbReference type="SMART" id="SM01124"/>
    </source>
</evidence>
<evidence type="ECO:0000256" key="12">
    <source>
        <dbReference type="ARBA" id="ARBA00023242"/>
    </source>
</evidence>
<feature type="domain" description="Lariat debranching enzyme C-terminal" evidence="14">
    <location>
        <begin position="545"/>
        <end position="689"/>
    </location>
</feature>
<keyword evidence="6" id="KW-0507">mRNA processing</keyword>
<keyword evidence="9" id="KW-0862">Zinc</keyword>
<keyword evidence="11" id="KW-0464">Manganese</keyword>
<evidence type="ECO:0000256" key="10">
    <source>
        <dbReference type="ARBA" id="ARBA00023004"/>
    </source>
</evidence>
<feature type="region of interest" description="Disordered" evidence="13">
    <location>
        <begin position="786"/>
        <end position="817"/>
    </location>
</feature>
<name>A0ABR1BP64_NECAM</name>
<evidence type="ECO:0000256" key="11">
    <source>
        <dbReference type="ARBA" id="ARBA00023211"/>
    </source>
</evidence>
<accession>A0ABR1BP64</accession>
<reference evidence="15 16" key="1">
    <citation type="submission" date="2023-08" db="EMBL/GenBank/DDBJ databases">
        <title>A Necator americanus chromosomal reference genome.</title>
        <authorList>
            <person name="Ilik V."/>
            <person name="Petrzelkova K.J."/>
            <person name="Pardy F."/>
            <person name="Fuh T."/>
            <person name="Niatou-Singa F.S."/>
            <person name="Gouil Q."/>
            <person name="Baker L."/>
            <person name="Ritchie M.E."/>
            <person name="Jex A.R."/>
            <person name="Gazzola D."/>
            <person name="Li H."/>
            <person name="Toshio Fujiwara R."/>
            <person name="Zhan B."/>
            <person name="Aroian R.V."/>
            <person name="Pafco B."/>
            <person name="Schwarz E.M."/>
        </authorList>
    </citation>
    <scope>NUCLEOTIDE SEQUENCE [LARGE SCALE GENOMIC DNA]</scope>
    <source>
        <strain evidence="15 16">Aroian</strain>
        <tissue evidence="15">Whole animal</tissue>
    </source>
</reference>
<dbReference type="Pfam" id="PF05011">
    <property type="entry name" value="DBR1"/>
    <property type="match status" value="1"/>
</dbReference>
<feature type="compositionally biased region" description="Basic and acidic residues" evidence="13">
    <location>
        <begin position="1"/>
        <end position="10"/>
    </location>
</feature>
<evidence type="ECO:0000256" key="6">
    <source>
        <dbReference type="ARBA" id="ARBA00022664"/>
    </source>
</evidence>
<keyword evidence="7" id="KW-0479">Metal-binding</keyword>
<feature type="region of interest" description="Disordered" evidence="13">
    <location>
        <begin position="242"/>
        <end position="296"/>
    </location>
</feature>
<evidence type="ECO:0000256" key="5">
    <source>
        <dbReference type="ARBA" id="ARBA00006045"/>
    </source>
</evidence>
<dbReference type="Pfam" id="PF09637">
    <property type="entry name" value="Med18"/>
    <property type="match status" value="1"/>
</dbReference>
<dbReference type="InterPro" id="IPR041816">
    <property type="entry name" value="Dbr1_N"/>
</dbReference>
<evidence type="ECO:0000313" key="15">
    <source>
        <dbReference type="EMBL" id="KAK6727591.1"/>
    </source>
</evidence>
<evidence type="ECO:0000256" key="4">
    <source>
        <dbReference type="ARBA" id="ARBA00004123"/>
    </source>
</evidence>
<dbReference type="SUPFAM" id="SSF56300">
    <property type="entry name" value="Metallo-dependent phosphatases"/>
    <property type="match status" value="1"/>
</dbReference>
<evidence type="ECO:0000256" key="9">
    <source>
        <dbReference type="ARBA" id="ARBA00022833"/>
    </source>
</evidence>
<dbReference type="InterPro" id="IPR019095">
    <property type="entry name" value="Mediator_Med18"/>
</dbReference>
<evidence type="ECO:0000256" key="7">
    <source>
        <dbReference type="ARBA" id="ARBA00022723"/>
    </source>
</evidence>
<comment type="similarity">
    <text evidence="5">Belongs to the lariat debranching enzyme family.</text>
</comment>
<evidence type="ECO:0000313" key="16">
    <source>
        <dbReference type="Proteomes" id="UP001303046"/>
    </source>
</evidence>
<dbReference type="PANTHER" id="PTHR12849:SF0">
    <property type="entry name" value="LARIAT DEBRANCHING ENZYME"/>
    <property type="match status" value="1"/>
</dbReference>
<comment type="cofactor">
    <cofactor evidence="1">
        <name>Mn(2+)</name>
        <dbReference type="ChEBI" id="CHEBI:29035"/>
    </cofactor>
</comment>
<evidence type="ECO:0000256" key="13">
    <source>
        <dbReference type="SAM" id="MobiDB-lite"/>
    </source>
</evidence>
<dbReference type="InterPro" id="IPR007708">
    <property type="entry name" value="DBR1_C"/>
</dbReference>
<protein>
    <recommendedName>
        <fullName evidence="14">Lariat debranching enzyme C-terminal domain-containing protein</fullName>
    </recommendedName>
</protein>
<comment type="subcellular location">
    <subcellularLocation>
        <location evidence="4">Nucleus</location>
    </subcellularLocation>
</comment>
<organism evidence="15 16">
    <name type="scientific">Necator americanus</name>
    <name type="common">Human hookworm</name>
    <dbReference type="NCBI Taxonomy" id="51031"/>
    <lineage>
        <taxon>Eukaryota</taxon>
        <taxon>Metazoa</taxon>
        <taxon>Ecdysozoa</taxon>
        <taxon>Nematoda</taxon>
        <taxon>Chromadorea</taxon>
        <taxon>Rhabditida</taxon>
        <taxon>Rhabditina</taxon>
        <taxon>Rhabditomorpha</taxon>
        <taxon>Strongyloidea</taxon>
        <taxon>Ancylostomatidae</taxon>
        <taxon>Bunostominae</taxon>
        <taxon>Necator</taxon>
    </lineage>
</organism>
<evidence type="ECO:0000256" key="8">
    <source>
        <dbReference type="ARBA" id="ARBA00022801"/>
    </source>
</evidence>
<dbReference type="PANTHER" id="PTHR12849">
    <property type="entry name" value="RNA LARIAT DEBRANCHING ENZYME"/>
    <property type="match status" value="1"/>
</dbReference>
<comment type="cofactor">
    <cofactor evidence="2">
        <name>Zn(2+)</name>
        <dbReference type="ChEBI" id="CHEBI:29105"/>
    </cofactor>
</comment>
<sequence>MMKPRAPDADKGDDDMDGGQATKAALTSMPYQCQELILYGSVFADNLPDLERRLTGLCDPGSTEFHEHDLSFSLRTGTDPDVTIRLRRRFNVDSFNSHQWQFRYIGGPEPDQKCPVIVRKVIDSIAYSHLMMDFVKTLGLRMDYEYIAKGTVWTNGKMKVVLSQIQKTEKAGHYDQANLKRFSDSYLVEMSVCLPDSAEYTAAAKQLRDFADQLLPLVEMEKLYLDFGMTDVQGSNNAPIVEENEEEAQVESPKDHVDMKCSSTGEPGMVESENPGPSSDSPSKVEGSGDAAQSAKTSSRKLRLAVAGCAHGEMDKIYEVLAEIEKDKGYNFDLLICCGDYQAVRNYGDLHHMHVNEKYRSIQTFYKYYSGEKTAPVLTLFVGGNHEASGYLSELPNGGWVAPNIYYMGFANVIRFGGLRIAGLSGIFNIKEFNRGHYERPPYAQYGDVVSCYHVRNLDVWRLKQLRPPDNDITSNPIDIMVTHDWPAGIVDFGDKNRLLRIKPFFLDDINGGKLGNPSTMQLLYDMRPKYWFAAHLHVGFAALVPHENKDGSPGAMPTRFLALDKPIPHRHFIQALELDIDDDAELKLSYDPQWLAILKNTDRFTSISRSNAYLPSAHSTERWDFRPKEEELASIFELGDLTIPENFQQTARPLKNDTQEARRAQSSPYYRNPQSAEFCSWLGISDLNKMLVDKDPDSVGIAYYLVESSADDSEIRIDDDIFGDGEDFVLDTQPTLCDLDDSVSMKVAPKTPRDVHDDALKDFIPPKLTPKTPKNTIDDVLDGFVPPKITPKSTHDHKSEDSFVLKRRKVDIPDDD</sequence>
<comment type="caution">
    <text evidence="15">The sequence shown here is derived from an EMBL/GenBank/DDBJ whole genome shotgun (WGS) entry which is preliminary data.</text>
</comment>
<evidence type="ECO:0000256" key="2">
    <source>
        <dbReference type="ARBA" id="ARBA00001947"/>
    </source>
</evidence>
<dbReference type="Gene3D" id="2.40.320.10">
    <property type="entry name" value="Hypothetical Protein Pfu-838710-001"/>
    <property type="match status" value="1"/>
</dbReference>
<dbReference type="CDD" id="cd00844">
    <property type="entry name" value="MPP_Dbr1_N"/>
    <property type="match status" value="1"/>
</dbReference>
<gene>
    <name evidence="15" type="primary">Necator_chrI.g1466</name>
    <name evidence="15" type="ORF">RB195_005340</name>
</gene>
<keyword evidence="10" id="KW-0408">Iron</keyword>
<proteinExistence type="inferred from homology"/>
<keyword evidence="8" id="KW-0378">Hydrolase</keyword>
<dbReference type="Pfam" id="PF00149">
    <property type="entry name" value="Metallophos"/>
    <property type="match status" value="1"/>
</dbReference>
<feature type="region of interest" description="Disordered" evidence="13">
    <location>
        <begin position="1"/>
        <end position="21"/>
    </location>
</feature>
<feature type="compositionally biased region" description="Basic and acidic residues" evidence="13">
    <location>
        <begin position="794"/>
        <end position="805"/>
    </location>
</feature>
<dbReference type="Proteomes" id="UP001303046">
    <property type="component" value="Unassembled WGS sequence"/>
</dbReference>
<dbReference type="EMBL" id="JAVFWL010000001">
    <property type="protein sequence ID" value="KAK6727591.1"/>
    <property type="molecule type" value="Genomic_DNA"/>
</dbReference>
<evidence type="ECO:0000256" key="3">
    <source>
        <dbReference type="ARBA" id="ARBA00001954"/>
    </source>
</evidence>
<dbReference type="InterPro" id="IPR029052">
    <property type="entry name" value="Metallo-depent_PP-like"/>
</dbReference>
<keyword evidence="16" id="KW-1185">Reference proteome</keyword>
<dbReference type="InterPro" id="IPR004843">
    <property type="entry name" value="Calcineurin-like_PHP"/>
</dbReference>
<evidence type="ECO:0000256" key="1">
    <source>
        <dbReference type="ARBA" id="ARBA00001936"/>
    </source>
</evidence>